<feature type="chain" id="PRO_5018763542" description="C-type lectin domain-containing protein" evidence="1">
    <location>
        <begin position="21"/>
        <end position="165"/>
    </location>
</feature>
<dbReference type="Ensembl" id="ENSLBET00000039830.1">
    <property type="protein sequence ID" value="ENSLBEP00000038260.1"/>
    <property type="gene ID" value="ENSLBEG00000028516.1"/>
</dbReference>
<dbReference type="PRINTS" id="PR01504">
    <property type="entry name" value="PNCREATITSAP"/>
</dbReference>
<dbReference type="SUPFAM" id="SSF56436">
    <property type="entry name" value="C-type lectin-like"/>
    <property type="match status" value="1"/>
</dbReference>
<reference evidence="3" key="2">
    <citation type="submission" date="2025-09" db="UniProtKB">
        <authorList>
            <consortium name="Ensembl"/>
        </authorList>
    </citation>
    <scope>IDENTIFICATION</scope>
</reference>
<dbReference type="Proteomes" id="UP000261660">
    <property type="component" value="Unplaced"/>
</dbReference>
<feature type="signal peptide" evidence="1">
    <location>
        <begin position="1"/>
        <end position="20"/>
    </location>
</feature>
<dbReference type="InterPro" id="IPR016187">
    <property type="entry name" value="CTDL_fold"/>
</dbReference>
<keyword evidence="4" id="KW-1185">Reference proteome</keyword>
<dbReference type="InParanoid" id="A0A3Q3NR33"/>
<dbReference type="FunCoup" id="A0A3Q3NR33">
    <property type="interactions" value="858"/>
</dbReference>
<proteinExistence type="predicted"/>
<organism evidence="3 4">
    <name type="scientific">Labrus bergylta</name>
    <name type="common">ballan wrasse</name>
    <dbReference type="NCBI Taxonomy" id="56723"/>
    <lineage>
        <taxon>Eukaryota</taxon>
        <taxon>Metazoa</taxon>
        <taxon>Chordata</taxon>
        <taxon>Craniata</taxon>
        <taxon>Vertebrata</taxon>
        <taxon>Euteleostomi</taxon>
        <taxon>Actinopterygii</taxon>
        <taxon>Neopterygii</taxon>
        <taxon>Teleostei</taxon>
        <taxon>Neoteleostei</taxon>
        <taxon>Acanthomorphata</taxon>
        <taxon>Eupercaria</taxon>
        <taxon>Labriformes</taxon>
        <taxon>Labridae</taxon>
        <taxon>Labrus</taxon>
    </lineage>
</organism>
<dbReference type="CDD" id="cd00037">
    <property type="entry name" value="CLECT"/>
    <property type="match status" value="1"/>
</dbReference>
<dbReference type="Pfam" id="PF00059">
    <property type="entry name" value="Lectin_C"/>
    <property type="match status" value="1"/>
</dbReference>
<dbReference type="InterPro" id="IPR016186">
    <property type="entry name" value="C-type_lectin-like/link_sf"/>
</dbReference>
<dbReference type="AlphaFoldDB" id="A0A3Q3NR33"/>
<evidence type="ECO:0000313" key="3">
    <source>
        <dbReference type="Ensembl" id="ENSLBEP00000038260.1"/>
    </source>
</evidence>
<dbReference type="InterPro" id="IPR001304">
    <property type="entry name" value="C-type_lectin-like"/>
</dbReference>
<dbReference type="GeneTree" id="ENSGT00940000164599"/>
<keyword evidence="1" id="KW-0732">Signal</keyword>
<dbReference type="STRING" id="56723.ENSLBEP00000038260"/>
<dbReference type="PANTHER" id="PTHR22803">
    <property type="entry name" value="MANNOSE, PHOSPHOLIPASE, LECTIN RECEPTOR RELATED"/>
    <property type="match status" value="1"/>
</dbReference>
<sequence>MESAFRLFVLLGLSCGLWLGADVRNCCMVCPEGWLELNSRCFKFIFDEKDWDDAEDSCIEQEGNLASIHSDEDYAALRDLVKTSTGLDKQTWVGGYDAVKEGCWRWSDGSSFNFNNWGPQEPNNFGKGEHCLELNFNSKDWSNDWYCRFKRSYICGRDKVKANQD</sequence>
<evidence type="ECO:0000259" key="2">
    <source>
        <dbReference type="PROSITE" id="PS50041"/>
    </source>
</evidence>
<accession>A0A3Q3NR33</accession>
<dbReference type="PROSITE" id="PS50041">
    <property type="entry name" value="C_TYPE_LECTIN_2"/>
    <property type="match status" value="1"/>
</dbReference>
<evidence type="ECO:0000313" key="4">
    <source>
        <dbReference type="Proteomes" id="UP000261660"/>
    </source>
</evidence>
<dbReference type="Gene3D" id="3.10.100.10">
    <property type="entry name" value="Mannose-Binding Protein A, subunit A"/>
    <property type="match status" value="1"/>
</dbReference>
<dbReference type="InterPro" id="IPR050111">
    <property type="entry name" value="C-type_lectin/snaclec_domain"/>
</dbReference>
<protein>
    <recommendedName>
        <fullName evidence="2">C-type lectin domain-containing protein</fullName>
    </recommendedName>
</protein>
<feature type="domain" description="C-type lectin" evidence="2">
    <location>
        <begin position="37"/>
        <end position="156"/>
    </location>
</feature>
<reference evidence="3" key="1">
    <citation type="submission" date="2025-08" db="UniProtKB">
        <authorList>
            <consortium name="Ensembl"/>
        </authorList>
    </citation>
    <scope>IDENTIFICATION</scope>
</reference>
<dbReference type="SMART" id="SM00034">
    <property type="entry name" value="CLECT"/>
    <property type="match status" value="1"/>
</dbReference>
<name>A0A3Q3NR33_9LABR</name>
<evidence type="ECO:0000256" key="1">
    <source>
        <dbReference type="SAM" id="SignalP"/>
    </source>
</evidence>